<gene>
    <name evidence="1" type="ORF">V2H45_20855</name>
</gene>
<protein>
    <submittedName>
        <fullName evidence="1">DUF1822 family protein</fullName>
    </submittedName>
</protein>
<evidence type="ECO:0000313" key="1">
    <source>
        <dbReference type="EMBL" id="MEE3719199.1"/>
    </source>
</evidence>
<sequence>MMLTARTRGMEDIFEFEALHPDEIEICESDVMKAARIGSWQPPEQQWQIYLKELASIGIKQWLRTRIPKAVRPFSHVADCEVISLQVGDFKVCVIPTFYVNGFSIEFPSVIVDIPDRSYHFYIVAEVREEHSLVRFCGFLSHPQLVDLQQRGLLEKADGNRYVLPLGELDRGANKLLLYLQCLEDSAIAIATPPTLTSPSQHSFLNLALWLKGDLDELTRSLEWMLLPKQTFALRESALRSIKKSPIDELGEFLRKWESQTNATIPADARAAYQDLVLGDAKFRLYAIPWVINSETENPEWSLLLVLSAIADDRLPLGLTLSVRDRDRVLFEQIGKSNTVYLHAQVIGNWNETFSVKISLPSGLQLTLPEFGFYPYV</sequence>
<dbReference type="AlphaFoldDB" id="A0AAW9PUW8"/>
<comment type="caution">
    <text evidence="1">The sequence shown here is derived from an EMBL/GenBank/DDBJ whole genome shotgun (WGS) entry which is preliminary data.</text>
</comment>
<dbReference type="Proteomes" id="UP001333818">
    <property type="component" value="Unassembled WGS sequence"/>
</dbReference>
<keyword evidence="2" id="KW-1185">Reference proteome</keyword>
<dbReference type="Pfam" id="PF08852">
    <property type="entry name" value="DUF1822"/>
    <property type="match status" value="1"/>
</dbReference>
<organism evidence="1 2">
    <name type="scientific">Tumidithrix elongata BACA0141</name>
    <dbReference type="NCBI Taxonomy" id="2716417"/>
    <lineage>
        <taxon>Bacteria</taxon>
        <taxon>Bacillati</taxon>
        <taxon>Cyanobacteriota</taxon>
        <taxon>Cyanophyceae</taxon>
        <taxon>Pseudanabaenales</taxon>
        <taxon>Pseudanabaenaceae</taxon>
        <taxon>Tumidithrix</taxon>
        <taxon>Tumidithrix elongata</taxon>
    </lineage>
</organism>
<dbReference type="InterPro" id="IPR014951">
    <property type="entry name" value="DUF1822"/>
</dbReference>
<dbReference type="EMBL" id="JAZBJZ010000117">
    <property type="protein sequence ID" value="MEE3719199.1"/>
    <property type="molecule type" value="Genomic_DNA"/>
</dbReference>
<evidence type="ECO:0000313" key="2">
    <source>
        <dbReference type="Proteomes" id="UP001333818"/>
    </source>
</evidence>
<accession>A0AAW9PUW8</accession>
<reference evidence="1" key="1">
    <citation type="submission" date="2024-01" db="EMBL/GenBank/DDBJ databases">
        <title>Bank of Algae and Cyanobacteria of the Azores (BACA) strain genomes.</title>
        <authorList>
            <person name="Luz R."/>
            <person name="Cordeiro R."/>
            <person name="Fonseca A."/>
            <person name="Goncalves V."/>
        </authorList>
    </citation>
    <scope>NUCLEOTIDE SEQUENCE</scope>
    <source>
        <strain evidence="1">BACA0141</strain>
    </source>
</reference>
<proteinExistence type="predicted"/>
<name>A0AAW9PUW8_9CYAN</name>
<dbReference type="RefSeq" id="WP_330485636.1">
    <property type="nucleotide sequence ID" value="NZ_JAZBJZ010000117.1"/>
</dbReference>